<dbReference type="InterPro" id="IPR033907">
    <property type="entry name" value="Endolysin_autolysin"/>
</dbReference>
<evidence type="ECO:0000256" key="4">
    <source>
        <dbReference type="ARBA" id="ARBA00022801"/>
    </source>
</evidence>
<evidence type="ECO:0000256" key="6">
    <source>
        <dbReference type="ARBA" id="ARBA00023295"/>
    </source>
</evidence>
<name>A0A409VE28_9AGAR</name>
<feature type="signal peptide" evidence="7">
    <location>
        <begin position="1"/>
        <end position="16"/>
    </location>
</feature>
<evidence type="ECO:0000256" key="7">
    <source>
        <dbReference type="SAM" id="SignalP"/>
    </source>
</evidence>
<dbReference type="GO" id="GO:0031640">
    <property type="term" value="P:killing of cells of another organism"/>
    <property type="evidence" value="ECO:0007669"/>
    <property type="project" value="UniProtKB-KW"/>
</dbReference>
<dbReference type="InterPro" id="IPR002196">
    <property type="entry name" value="Glyco_hydro_24"/>
</dbReference>
<evidence type="ECO:0000256" key="5">
    <source>
        <dbReference type="ARBA" id="ARBA00023200"/>
    </source>
</evidence>
<protein>
    <recommendedName>
        <fullName evidence="10">Lysozyme</fullName>
    </recommendedName>
</protein>
<keyword evidence="4" id="KW-0378">Hydrolase</keyword>
<dbReference type="OrthoDB" id="2251794at2759"/>
<keyword evidence="3" id="KW-0081">Bacteriolytic enzyme</keyword>
<gene>
    <name evidence="8" type="ORF">CVT24_004239</name>
</gene>
<reference evidence="8 9" key="1">
    <citation type="journal article" date="2018" name="Evol. Lett.">
        <title>Horizontal gene cluster transfer increased hallucinogenic mushroom diversity.</title>
        <authorList>
            <person name="Reynolds H.T."/>
            <person name="Vijayakumar V."/>
            <person name="Gluck-Thaler E."/>
            <person name="Korotkin H.B."/>
            <person name="Matheny P.B."/>
            <person name="Slot J.C."/>
        </authorList>
    </citation>
    <scope>NUCLEOTIDE SEQUENCE [LARGE SCALE GENOMIC DNA]</scope>
    <source>
        <strain evidence="8 9">2629</strain>
    </source>
</reference>
<dbReference type="InParanoid" id="A0A409VE28"/>
<dbReference type="InterPro" id="IPR051018">
    <property type="entry name" value="Bacteriophage_GH24"/>
</dbReference>
<accession>A0A409VE28</accession>
<evidence type="ECO:0000256" key="2">
    <source>
        <dbReference type="ARBA" id="ARBA00022529"/>
    </source>
</evidence>
<evidence type="ECO:0000256" key="3">
    <source>
        <dbReference type="ARBA" id="ARBA00022638"/>
    </source>
</evidence>
<dbReference type="GO" id="GO:0016998">
    <property type="term" value="P:cell wall macromolecule catabolic process"/>
    <property type="evidence" value="ECO:0007669"/>
    <property type="project" value="InterPro"/>
</dbReference>
<dbReference type="InterPro" id="IPR034690">
    <property type="entry name" value="Endolysin_T4_type"/>
</dbReference>
<dbReference type="CDD" id="cd00737">
    <property type="entry name" value="lyz_endolysin_autolysin"/>
    <property type="match status" value="1"/>
</dbReference>
<sequence length="277" mass="28589">MLSAYILLFCAAVANAALNGPCTVSGTPGVCIKTSSCSSSGGTSHTGFCPNDPADIKCCTKPSCGTNGGKCQFANTCASGKTVTGLCPGPAEFKCCLPVGATTPSGSSPPKSCSPSKINSATITNLKNFEGFVGKPYLDPVGLETVGYGHLCRRPGCTEVPFSFPMTEAQATTLLQSDLSAAESCISNDINDTVKLNDNQYGALVSWAFNVGCGSSKSSALISRLNAGEDPNTVASDELPKWRKAGGQVLLGLVKRRQEEVNLFKTPSSTIAHPPTC</sequence>
<dbReference type="AlphaFoldDB" id="A0A409VE28"/>
<evidence type="ECO:0000256" key="1">
    <source>
        <dbReference type="ARBA" id="ARBA00000632"/>
    </source>
</evidence>
<dbReference type="PANTHER" id="PTHR38107:SF3">
    <property type="entry name" value="LYSOZYME RRRD-RELATED"/>
    <property type="match status" value="1"/>
</dbReference>
<evidence type="ECO:0008006" key="10">
    <source>
        <dbReference type="Google" id="ProtNLM"/>
    </source>
</evidence>
<evidence type="ECO:0000313" key="8">
    <source>
        <dbReference type="EMBL" id="PPQ63730.1"/>
    </source>
</evidence>
<keyword evidence="9" id="KW-1185">Reference proteome</keyword>
<dbReference type="STRING" id="181874.A0A409VE28"/>
<dbReference type="Gene3D" id="1.10.530.40">
    <property type="match status" value="1"/>
</dbReference>
<comment type="catalytic activity">
    <reaction evidence="1">
        <text>Hydrolysis of (1-&gt;4)-beta-linkages between N-acetylmuramic acid and N-acetyl-D-glucosamine residues in a peptidoglycan and between N-acetyl-D-glucosamine residues in chitodextrins.</text>
        <dbReference type="EC" id="3.2.1.17"/>
    </reaction>
</comment>
<dbReference type="GO" id="GO:0009253">
    <property type="term" value="P:peptidoglycan catabolic process"/>
    <property type="evidence" value="ECO:0007669"/>
    <property type="project" value="InterPro"/>
</dbReference>
<keyword evidence="7" id="KW-0732">Signal</keyword>
<dbReference type="Proteomes" id="UP000284842">
    <property type="component" value="Unassembled WGS sequence"/>
</dbReference>
<dbReference type="HAMAP" id="MF_04110">
    <property type="entry name" value="ENDOLYSIN_T4"/>
    <property type="match status" value="1"/>
</dbReference>
<comment type="caution">
    <text evidence="8">The sequence shown here is derived from an EMBL/GenBank/DDBJ whole genome shotgun (WGS) entry which is preliminary data.</text>
</comment>
<dbReference type="PANTHER" id="PTHR38107">
    <property type="match status" value="1"/>
</dbReference>
<keyword evidence="5" id="KW-1035">Host cytoplasm</keyword>
<dbReference type="GO" id="GO:0042742">
    <property type="term" value="P:defense response to bacterium"/>
    <property type="evidence" value="ECO:0007669"/>
    <property type="project" value="UniProtKB-KW"/>
</dbReference>
<proteinExistence type="inferred from homology"/>
<dbReference type="InterPro" id="IPR023347">
    <property type="entry name" value="Lysozyme_dom_sf"/>
</dbReference>
<dbReference type="EMBL" id="NHTK01006112">
    <property type="protein sequence ID" value="PPQ63730.1"/>
    <property type="molecule type" value="Genomic_DNA"/>
</dbReference>
<feature type="chain" id="PRO_5019555063" description="Lysozyme" evidence="7">
    <location>
        <begin position="17"/>
        <end position="277"/>
    </location>
</feature>
<keyword evidence="6" id="KW-0326">Glycosidase</keyword>
<dbReference type="Pfam" id="PF00959">
    <property type="entry name" value="Phage_lysozyme"/>
    <property type="match status" value="1"/>
</dbReference>
<dbReference type="GO" id="GO:0003796">
    <property type="term" value="F:lysozyme activity"/>
    <property type="evidence" value="ECO:0007669"/>
    <property type="project" value="UniProtKB-EC"/>
</dbReference>
<keyword evidence="2" id="KW-0929">Antimicrobial</keyword>
<dbReference type="InterPro" id="IPR023346">
    <property type="entry name" value="Lysozyme-like_dom_sf"/>
</dbReference>
<evidence type="ECO:0000313" key="9">
    <source>
        <dbReference type="Proteomes" id="UP000284842"/>
    </source>
</evidence>
<dbReference type="SUPFAM" id="SSF53955">
    <property type="entry name" value="Lysozyme-like"/>
    <property type="match status" value="1"/>
</dbReference>
<organism evidence="8 9">
    <name type="scientific">Panaeolus cyanescens</name>
    <dbReference type="NCBI Taxonomy" id="181874"/>
    <lineage>
        <taxon>Eukaryota</taxon>
        <taxon>Fungi</taxon>
        <taxon>Dikarya</taxon>
        <taxon>Basidiomycota</taxon>
        <taxon>Agaricomycotina</taxon>
        <taxon>Agaricomycetes</taxon>
        <taxon>Agaricomycetidae</taxon>
        <taxon>Agaricales</taxon>
        <taxon>Agaricineae</taxon>
        <taxon>Galeropsidaceae</taxon>
        <taxon>Panaeolus</taxon>
    </lineage>
</organism>